<feature type="chain" id="PRO_5046901183" evidence="1">
    <location>
        <begin position="23"/>
        <end position="416"/>
    </location>
</feature>
<evidence type="ECO:0000313" key="2">
    <source>
        <dbReference type="EMBL" id="MCW7552454.1"/>
    </source>
</evidence>
<dbReference type="Pfam" id="PF13432">
    <property type="entry name" value="TPR_16"/>
    <property type="match status" value="2"/>
</dbReference>
<protein>
    <submittedName>
        <fullName evidence="2">Tetratricopeptide repeat protein</fullName>
    </submittedName>
</protein>
<dbReference type="SUPFAM" id="SSF48452">
    <property type="entry name" value="TPR-like"/>
    <property type="match status" value="1"/>
</dbReference>
<dbReference type="InterPro" id="IPR011990">
    <property type="entry name" value="TPR-like_helical_dom_sf"/>
</dbReference>
<dbReference type="Proteomes" id="UP001209854">
    <property type="component" value="Unassembled WGS sequence"/>
</dbReference>
<name>A0ABT3MSV6_9GAMM</name>
<evidence type="ECO:0000313" key="3">
    <source>
        <dbReference type="Proteomes" id="UP001209854"/>
    </source>
</evidence>
<keyword evidence="1" id="KW-0732">Signal</keyword>
<dbReference type="SMART" id="SM00028">
    <property type="entry name" value="TPR"/>
    <property type="match status" value="2"/>
</dbReference>
<feature type="signal peptide" evidence="1">
    <location>
        <begin position="1"/>
        <end position="22"/>
    </location>
</feature>
<accession>A0ABT3MSV6</accession>
<reference evidence="2 3" key="1">
    <citation type="submission" date="2022-10" db="EMBL/GenBank/DDBJ databases">
        <title>High-quality genome sequences of two octocoral-associated bacteria, Endozoicomonas euniceicola EF212 and Endozoicomonas gorgoniicola PS125.</title>
        <authorList>
            <person name="Chiou Y.-J."/>
            <person name="Chen Y.-H."/>
        </authorList>
    </citation>
    <scope>NUCLEOTIDE SEQUENCE [LARGE SCALE GENOMIC DNA]</scope>
    <source>
        <strain evidence="2 3">PS125</strain>
    </source>
</reference>
<proteinExistence type="predicted"/>
<dbReference type="Gene3D" id="1.25.40.10">
    <property type="entry name" value="Tetratricopeptide repeat domain"/>
    <property type="match status" value="2"/>
</dbReference>
<evidence type="ECO:0000256" key="1">
    <source>
        <dbReference type="SAM" id="SignalP"/>
    </source>
</evidence>
<dbReference type="InterPro" id="IPR019734">
    <property type="entry name" value="TPR_rpt"/>
</dbReference>
<sequence>MNLMIKLAATLLLYWLSSAAFAVTQQQYEHYLFLQKQLAEHPAETLPDIESFHQRLRRYDEQAKIMAASLHLDACMQLTKPGCALVQAKELLSFQSLNQKQRLELLRLSGHIAFEVKDFAYSTEQTRAWLALATSINQALLKDNAPVTEPEHGATSNQTLITAAAFAKTLSLQAYGYYQLQRYTEAIDSAQQAIAHEQNESRYLLLLSLYQQVEDLPAENKTLQTITSLYPEQTRYWERLASTWQLLGQPEQALSTLGSAYKSGLLSSQGRIRYAQLLLQQGAPARAAHILESHQDQLESSKFWRPLLLQAYLTSFQRQKALNLISTLPNKQRSELKLKGQLAYSLGQWQEAARLLGQQAEKEPGNPYWRLLQGISLYEQKRYSMASSVFESLRNSQYKSTAGQWLQQISYLQNRS</sequence>
<organism evidence="2 3">
    <name type="scientific">Endozoicomonas gorgoniicola</name>
    <dbReference type="NCBI Taxonomy" id="1234144"/>
    <lineage>
        <taxon>Bacteria</taxon>
        <taxon>Pseudomonadati</taxon>
        <taxon>Pseudomonadota</taxon>
        <taxon>Gammaproteobacteria</taxon>
        <taxon>Oceanospirillales</taxon>
        <taxon>Endozoicomonadaceae</taxon>
        <taxon>Endozoicomonas</taxon>
    </lineage>
</organism>
<comment type="caution">
    <text evidence="2">The sequence shown here is derived from an EMBL/GenBank/DDBJ whole genome shotgun (WGS) entry which is preliminary data.</text>
</comment>
<dbReference type="RefSeq" id="WP_262567413.1">
    <property type="nucleotide sequence ID" value="NZ_JAPFCC010000001.1"/>
</dbReference>
<gene>
    <name evidence="2" type="ORF">NX722_07310</name>
</gene>
<keyword evidence="3" id="KW-1185">Reference proteome</keyword>
<dbReference type="EMBL" id="JAPFCC010000001">
    <property type="protein sequence ID" value="MCW7552454.1"/>
    <property type="molecule type" value="Genomic_DNA"/>
</dbReference>